<dbReference type="OrthoDB" id="9801426at2"/>
<dbReference type="InterPro" id="IPR036237">
    <property type="entry name" value="Xyl_isomerase-like_sf"/>
</dbReference>
<dbReference type="EMBL" id="FNVU01000018">
    <property type="protein sequence ID" value="SEG87032.1"/>
    <property type="molecule type" value="Genomic_DNA"/>
</dbReference>
<dbReference type="AlphaFoldDB" id="A0A1H6DP07"/>
<evidence type="ECO:0000313" key="3">
    <source>
        <dbReference type="EMBL" id="SEG87032.1"/>
    </source>
</evidence>
<dbReference type="Gene3D" id="3.20.20.150">
    <property type="entry name" value="Divalent-metal-dependent TIM barrel enzymes"/>
    <property type="match status" value="1"/>
</dbReference>
<accession>A0A1H6DP07</accession>
<dbReference type="Proteomes" id="UP000236754">
    <property type="component" value="Unassembled WGS sequence"/>
</dbReference>
<keyword evidence="4" id="KW-1185">Reference proteome</keyword>
<gene>
    <name evidence="3" type="ORF">SAMN05216223_11827</name>
</gene>
<dbReference type="SUPFAM" id="SSF51658">
    <property type="entry name" value="Xylose isomerase-like"/>
    <property type="match status" value="1"/>
</dbReference>
<reference evidence="3 4" key="1">
    <citation type="submission" date="2016-10" db="EMBL/GenBank/DDBJ databases">
        <authorList>
            <person name="de Groot N.N."/>
        </authorList>
    </citation>
    <scope>NUCLEOTIDE SEQUENCE [LARGE SCALE GENOMIC DNA]</scope>
    <source>
        <strain evidence="3 4">CGMCC 4.2023</strain>
    </source>
</reference>
<dbReference type="Pfam" id="PF01261">
    <property type="entry name" value="AP_endonuc_2"/>
    <property type="match status" value="1"/>
</dbReference>
<dbReference type="InterPro" id="IPR050417">
    <property type="entry name" value="Sugar_Epim/Isomerase"/>
</dbReference>
<dbReference type="PANTHER" id="PTHR43489:SF7">
    <property type="entry name" value="3-DEHYDRO-D-GULOSIDE 4-EPIMERASE-RELATED"/>
    <property type="match status" value="1"/>
</dbReference>
<dbReference type="RefSeq" id="WP_103889310.1">
    <property type="nucleotide sequence ID" value="NZ_FNVU01000018.1"/>
</dbReference>
<evidence type="ECO:0000256" key="1">
    <source>
        <dbReference type="ARBA" id="ARBA00023235"/>
    </source>
</evidence>
<proteinExistence type="predicted"/>
<dbReference type="GO" id="GO:0016853">
    <property type="term" value="F:isomerase activity"/>
    <property type="evidence" value="ECO:0007669"/>
    <property type="project" value="UniProtKB-KW"/>
</dbReference>
<feature type="domain" description="Xylose isomerase-like TIM barrel" evidence="2">
    <location>
        <begin position="21"/>
        <end position="263"/>
    </location>
</feature>
<keyword evidence="1 3" id="KW-0413">Isomerase</keyword>
<organism evidence="3 4">
    <name type="scientific">Actinacidiphila yanglinensis</name>
    <dbReference type="NCBI Taxonomy" id="310779"/>
    <lineage>
        <taxon>Bacteria</taxon>
        <taxon>Bacillati</taxon>
        <taxon>Actinomycetota</taxon>
        <taxon>Actinomycetes</taxon>
        <taxon>Kitasatosporales</taxon>
        <taxon>Streptomycetaceae</taxon>
        <taxon>Actinacidiphila</taxon>
    </lineage>
</organism>
<evidence type="ECO:0000259" key="2">
    <source>
        <dbReference type="Pfam" id="PF01261"/>
    </source>
</evidence>
<evidence type="ECO:0000313" key="4">
    <source>
        <dbReference type="Proteomes" id="UP000236754"/>
    </source>
</evidence>
<dbReference type="InterPro" id="IPR013022">
    <property type="entry name" value="Xyl_isomerase-like_TIM-brl"/>
</dbReference>
<protein>
    <submittedName>
        <fullName evidence="3">Sugar phosphate isomerase/epimerase</fullName>
    </submittedName>
</protein>
<sequence>MLKLACQEQLLPGDTLQAKWDFAQAAGYDGIELRGKGDQHFRDRLPELRAARADGVVMPTVCVDMLHFFGAFDPAQRRGAVEQMKSQLSVIAELGGLGAQTPASYGMFSRRLPPFEPPRSEAEDREVLLAGLAELGEHARAEGVTLFLEPLNRYEDHMVNRLEQAVDLIGETGLDSVRIGIDSYHMNIEETDPAASILAAAPWIGHAQVSDSNRFQPGAGHLDWPAWLGALESSGYTGWLAAECRLTGDPEDAVRAVPAFLRRAAG</sequence>
<dbReference type="PANTHER" id="PTHR43489">
    <property type="entry name" value="ISOMERASE"/>
    <property type="match status" value="1"/>
</dbReference>
<name>A0A1H6DP07_9ACTN</name>